<feature type="domain" description="MGS-like" evidence="22">
    <location>
        <begin position="960"/>
        <end position="1112"/>
    </location>
</feature>
<evidence type="ECO:0000256" key="4">
    <source>
        <dbReference type="ARBA" id="ARBA00012738"/>
    </source>
</evidence>
<keyword evidence="7" id="KW-0028">Amino-acid biosynthesis</keyword>
<evidence type="ECO:0000256" key="2">
    <source>
        <dbReference type="ARBA" id="ARBA00005077"/>
    </source>
</evidence>
<dbReference type="EMBL" id="LBZM01000020">
    <property type="protein sequence ID" value="KKR71732.1"/>
    <property type="molecule type" value="Genomic_DNA"/>
</dbReference>
<dbReference type="NCBIfam" id="NF003671">
    <property type="entry name" value="PRK05294.1"/>
    <property type="match status" value="1"/>
</dbReference>
<keyword evidence="8" id="KW-0479">Metal-binding</keyword>
<evidence type="ECO:0000256" key="8">
    <source>
        <dbReference type="ARBA" id="ARBA00022723"/>
    </source>
</evidence>
<dbReference type="Pfam" id="PF25596">
    <property type="entry name" value="CPSase_L_D1"/>
    <property type="match status" value="2"/>
</dbReference>
<dbReference type="PATRIC" id="fig|1618482.3.peg.768"/>
<evidence type="ECO:0000256" key="17">
    <source>
        <dbReference type="ARBA" id="ARBA00048816"/>
    </source>
</evidence>
<dbReference type="PROSITE" id="PS00867">
    <property type="entry name" value="CPSASE_2"/>
    <property type="match status" value="2"/>
</dbReference>
<evidence type="ECO:0000256" key="20">
    <source>
        <dbReference type="PROSITE-ProRule" id="PRU00409"/>
    </source>
</evidence>
<dbReference type="EC" id="6.3.4.16" evidence="15"/>
<evidence type="ECO:0000259" key="22">
    <source>
        <dbReference type="PROSITE" id="PS51855"/>
    </source>
</evidence>
<evidence type="ECO:0000313" key="24">
    <source>
        <dbReference type="Proteomes" id="UP000034664"/>
    </source>
</evidence>
<keyword evidence="5" id="KW-0055">Arginine biosynthesis</keyword>
<accession>A0A0G0W930</accession>
<evidence type="ECO:0000256" key="7">
    <source>
        <dbReference type="ARBA" id="ARBA00022605"/>
    </source>
</evidence>
<dbReference type="SUPFAM" id="SSF48108">
    <property type="entry name" value="Carbamoyl phosphate synthetase, large subunit connection domain"/>
    <property type="match status" value="1"/>
</dbReference>
<dbReference type="PROSITE" id="PS00866">
    <property type="entry name" value="CPSASE_1"/>
    <property type="match status" value="1"/>
</dbReference>
<dbReference type="InterPro" id="IPR005483">
    <property type="entry name" value="CPSase_dom"/>
</dbReference>
<dbReference type="Gene3D" id="3.30.470.20">
    <property type="entry name" value="ATP-grasp fold, B domain"/>
    <property type="match status" value="2"/>
</dbReference>
<dbReference type="InterPro" id="IPR058047">
    <property type="entry name" value="CPSase_preATP-grasp"/>
</dbReference>
<dbReference type="GO" id="GO:0006526">
    <property type="term" value="P:L-arginine biosynthetic process"/>
    <property type="evidence" value="ECO:0007669"/>
    <property type="project" value="UniProtKB-KW"/>
</dbReference>
<dbReference type="FunFam" id="3.40.50.20:FF:000001">
    <property type="entry name" value="Carbamoyl-phosphate synthase large chain"/>
    <property type="match status" value="1"/>
</dbReference>
<comment type="function">
    <text evidence="18">Small subunit of the glutamine-dependent carbamoyl phosphate synthetase (CPSase). CPSase catalyzes the formation of carbamoyl phosphate from the ammonia moiety of glutamine, carbonate, and phosphate donated by ATP, constituting the first step of the biosynthetic pathway leading to pyrimidine nucleotides. The large subunit (synthetase) binds the substrates ammonia (free or transferred from glutamine from the small subunit), hydrogencarbonate and ATP and carries out an ATP-coupled ligase reaction, activating hydrogencarbonate by forming carboxy phosphate which reacts with ammonia to form carbamoyl phosphate.</text>
</comment>
<dbReference type="Pfam" id="PF02142">
    <property type="entry name" value="MGS"/>
    <property type="match status" value="1"/>
</dbReference>
<dbReference type="InterPro" id="IPR036897">
    <property type="entry name" value="CarbamoylP_synth_lsu_oligo_sf"/>
</dbReference>
<dbReference type="GO" id="GO:0006221">
    <property type="term" value="P:pyrimidine nucleotide biosynthetic process"/>
    <property type="evidence" value="ECO:0007669"/>
    <property type="project" value="UniProtKB-KW"/>
</dbReference>
<dbReference type="GO" id="GO:0006541">
    <property type="term" value="P:glutamine metabolic process"/>
    <property type="evidence" value="ECO:0007669"/>
    <property type="project" value="TreeGrafter"/>
</dbReference>
<dbReference type="Proteomes" id="UP000034664">
    <property type="component" value="Unassembled WGS sequence"/>
</dbReference>
<dbReference type="Gene3D" id="1.10.1030.10">
    <property type="entry name" value="Carbamoyl-phosphate synthetase, large subunit oligomerisation domain"/>
    <property type="match status" value="1"/>
</dbReference>
<proteinExistence type="inferred from homology"/>
<sequence>MIKKVLILGSGALKIGQAGEFDYSGSQAIKALKEEGITSVLINPNIATVQTSDYMADEVYFLPVDPYFVEKVIEKEKPDGIFLSFGGQTALNCGVELHKSGVLKKHNVSILGSPIESIILTEDREKFAKHLRKIHRSIPHSISATTMKKAQHGAREIGYPVMIRAAYALGGQSSGIVQNEQELTKLCEEAFSFAPQVLVEQYLHHYKEIEYEVVRDKNDNCITVCNMENFDPLGIHTGESIVIAPSQTLNNYEYHTLRQASIDIIRSLGIVGECNIQYAVSPNPSSSSSFPRRRESINNKQEIPDHASRVRNDNNNLEYYVIEVNARLSRSSALASKATGYPLAYVAAKLALGKTLNEIPNQVTKVTQSFFEPALDYCVVKIPRWDIDKFRKAHEKIGSSMKSVGEVMGIGRSFSEALQKAVRMLEIGVDGITDHSYLFKKSNGNFTQQQIIDEHILCPTPRRLFAVTYLLQHNYSLEKLYQQTGIDPWFLNRIHEAVQLEKKINAKKLSEIDSKQLRKLKQYGFSDHRIAVITGTLEDHVRNRRKKDHILPSVFQIDTLAAEFPAQTNYLYLTYHGNHHDIEPRGDEGIMVLGSGPYRIGSSVEFDWSCVSAARRLVRYNKKSIIVNCNPETVSTDYDVSDRLYFEELSLERVLDIYDFEKSHGVIISVGGQTPNNLAVPLKENKVRILGTDPDNIDRAEDRNTFSKTLDKLNIKQPEWIQATTIEQAELFAQNVGYPILVRPSYVLSGSAMSVCSNDAELKNYLERAVSINKSRPVTVSKFYEGAKEIEIDAVAWRGTLDVYAISEHVEYAGVHSGDATIVFPAQRVYEPTKQIILDYTRKLARTYQITGPFNIQFLAIRNDVSIIEMNLRASRTFPLLSKATGINFAEKVVDAFFDDGRVEKEVFPPYTVVKVPQFSFARLTGADPVLDVEMNSTGEVGCFGDDVDEAFLKSMLSVGYAFPHKNILVSIGDWYKEQFASKLVQLHAMGYTLYATEGTADFMKQKLGIPAISVKKGYEGGKQNVLSLIEQKKVELVINIRDRWHKSADAKTYRKETTDGYLIRRSASDHNISSLTDIKKSSLFVSALSEKKLADLKIKSWKEYLSLNKLK</sequence>
<dbReference type="SMART" id="SM00851">
    <property type="entry name" value="MGS"/>
    <property type="match status" value="1"/>
</dbReference>
<dbReference type="Pfam" id="PF02786">
    <property type="entry name" value="CPSase_L_D2"/>
    <property type="match status" value="3"/>
</dbReference>
<evidence type="ECO:0000313" key="23">
    <source>
        <dbReference type="EMBL" id="KKR71732.1"/>
    </source>
</evidence>
<dbReference type="PANTHER" id="PTHR11405">
    <property type="entry name" value="CARBAMOYLTRANSFERASE FAMILY MEMBER"/>
    <property type="match status" value="1"/>
</dbReference>
<dbReference type="AlphaFoldDB" id="A0A0G0W930"/>
<dbReference type="FunFam" id="3.40.50.20:FF:000002">
    <property type="entry name" value="Carbamoyl-phosphate synthase large chain"/>
    <property type="match status" value="1"/>
</dbReference>
<keyword evidence="13" id="KW-0665">Pyrimidine biosynthesis</keyword>
<dbReference type="InterPro" id="IPR016185">
    <property type="entry name" value="PreATP-grasp_dom_sf"/>
</dbReference>
<comment type="pathway">
    <text evidence="2">Amino-acid biosynthesis; L-arginine biosynthesis; carbamoyl phosphate from bicarbonate: step 1/1.</text>
</comment>
<dbReference type="GO" id="GO:0046872">
    <property type="term" value="F:metal ion binding"/>
    <property type="evidence" value="ECO:0007669"/>
    <property type="project" value="UniProtKB-KW"/>
</dbReference>
<keyword evidence="10 20" id="KW-0547">Nucleotide-binding</keyword>
<organism evidence="23 24">
    <name type="scientific">Candidatus Roizmanbacteria bacterium GW2011_GWB1_40_7</name>
    <dbReference type="NCBI Taxonomy" id="1618482"/>
    <lineage>
        <taxon>Bacteria</taxon>
        <taxon>Candidatus Roizmaniibacteriota</taxon>
    </lineage>
</organism>
<comment type="catalytic activity">
    <reaction evidence="17">
        <text>hydrogencarbonate + L-glutamine + 2 ATP + H2O = carbamoyl phosphate + L-glutamate + 2 ADP + phosphate + 2 H(+)</text>
        <dbReference type="Rhea" id="RHEA:18633"/>
        <dbReference type="ChEBI" id="CHEBI:15377"/>
        <dbReference type="ChEBI" id="CHEBI:15378"/>
        <dbReference type="ChEBI" id="CHEBI:17544"/>
        <dbReference type="ChEBI" id="CHEBI:29985"/>
        <dbReference type="ChEBI" id="CHEBI:30616"/>
        <dbReference type="ChEBI" id="CHEBI:43474"/>
        <dbReference type="ChEBI" id="CHEBI:58228"/>
        <dbReference type="ChEBI" id="CHEBI:58359"/>
        <dbReference type="ChEBI" id="CHEBI:456216"/>
        <dbReference type="EC" id="6.3.5.5"/>
    </reaction>
</comment>
<dbReference type="PROSITE" id="PS51855">
    <property type="entry name" value="MGS"/>
    <property type="match status" value="1"/>
</dbReference>
<dbReference type="InterPro" id="IPR036914">
    <property type="entry name" value="MGS-like_dom_sf"/>
</dbReference>
<evidence type="ECO:0000256" key="19">
    <source>
        <dbReference type="ARBA" id="ARBA00069524"/>
    </source>
</evidence>
<dbReference type="SUPFAM" id="SSF52440">
    <property type="entry name" value="PreATP-grasp domain"/>
    <property type="match status" value="2"/>
</dbReference>
<keyword evidence="12" id="KW-0460">Magnesium</keyword>
<evidence type="ECO:0000256" key="3">
    <source>
        <dbReference type="ARBA" id="ARBA00009799"/>
    </source>
</evidence>
<comment type="catalytic activity">
    <reaction evidence="16">
        <text>hydrogencarbonate + NH4(+) + 2 ATP = carbamoyl phosphate + 2 ADP + phosphate + 2 H(+)</text>
        <dbReference type="Rhea" id="RHEA:18029"/>
        <dbReference type="ChEBI" id="CHEBI:15378"/>
        <dbReference type="ChEBI" id="CHEBI:17544"/>
        <dbReference type="ChEBI" id="CHEBI:28938"/>
        <dbReference type="ChEBI" id="CHEBI:30616"/>
        <dbReference type="ChEBI" id="CHEBI:43474"/>
        <dbReference type="ChEBI" id="CHEBI:58228"/>
        <dbReference type="ChEBI" id="CHEBI:456216"/>
        <dbReference type="EC" id="6.3.4.16"/>
    </reaction>
</comment>
<dbReference type="PROSITE" id="PS50975">
    <property type="entry name" value="ATP_GRASP"/>
    <property type="match status" value="2"/>
</dbReference>
<evidence type="ECO:0000256" key="12">
    <source>
        <dbReference type="ARBA" id="ARBA00022842"/>
    </source>
</evidence>
<evidence type="ECO:0000256" key="16">
    <source>
        <dbReference type="ARBA" id="ARBA00047359"/>
    </source>
</evidence>
<dbReference type="InterPro" id="IPR011607">
    <property type="entry name" value="MGS-like_dom"/>
</dbReference>
<evidence type="ECO:0000256" key="10">
    <source>
        <dbReference type="ARBA" id="ARBA00022741"/>
    </source>
</evidence>
<feature type="domain" description="ATP-grasp" evidence="21">
    <location>
        <begin position="707"/>
        <end position="898"/>
    </location>
</feature>
<dbReference type="GO" id="GO:0005737">
    <property type="term" value="C:cytoplasm"/>
    <property type="evidence" value="ECO:0007669"/>
    <property type="project" value="TreeGrafter"/>
</dbReference>
<dbReference type="SMART" id="SM01096">
    <property type="entry name" value="CPSase_L_D3"/>
    <property type="match status" value="1"/>
</dbReference>
<evidence type="ECO:0000256" key="14">
    <source>
        <dbReference type="ARBA" id="ARBA00023211"/>
    </source>
</evidence>
<dbReference type="FunFam" id="3.30.470.20:FF:000026">
    <property type="entry name" value="Carbamoyl-phosphate synthase large chain"/>
    <property type="match status" value="1"/>
</dbReference>
<evidence type="ECO:0000256" key="5">
    <source>
        <dbReference type="ARBA" id="ARBA00022571"/>
    </source>
</evidence>
<evidence type="ECO:0000259" key="21">
    <source>
        <dbReference type="PROSITE" id="PS50975"/>
    </source>
</evidence>
<dbReference type="FunFam" id="3.30.1490.20:FF:000001">
    <property type="entry name" value="Carbamoyl-phosphate synthase large chain"/>
    <property type="match status" value="1"/>
</dbReference>
<name>A0A0G0W930_9BACT</name>
<dbReference type="SUPFAM" id="SSF52335">
    <property type="entry name" value="Methylglyoxal synthase-like"/>
    <property type="match status" value="1"/>
</dbReference>
<feature type="domain" description="ATP-grasp" evidence="21">
    <location>
        <begin position="128"/>
        <end position="352"/>
    </location>
</feature>
<keyword evidence="9" id="KW-0677">Repeat</keyword>
<dbReference type="GO" id="GO:0004088">
    <property type="term" value="F:carbamoyl-phosphate synthase (glutamine-hydrolyzing) activity"/>
    <property type="evidence" value="ECO:0007669"/>
    <property type="project" value="UniProtKB-EC"/>
</dbReference>
<keyword evidence="6" id="KW-0436">Ligase</keyword>
<dbReference type="PANTHER" id="PTHR11405:SF53">
    <property type="entry name" value="CARBAMOYL-PHOSPHATE SYNTHASE [AMMONIA], MITOCHONDRIAL"/>
    <property type="match status" value="1"/>
</dbReference>
<evidence type="ECO:0000256" key="18">
    <source>
        <dbReference type="ARBA" id="ARBA00060037"/>
    </source>
</evidence>
<dbReference type="EC" id="6.3.5.5" evidence="4"/>
<dbReference type="Gene3D" id="3.40.50.20">
    <property type="match status" value="2"/>
</dbReference>
<evidence type="ECO:0000256" key="11">
    <source>
        <dbReference type="ARBA" id="ARBA00022840"/>
    </source>
</evidence>
<dbReference type="InterPro" id="IPR011761">
    <property type="entry name" value="ATP-grasp"/>
</dbReference>
<dbReference type="Pfam" id="PF02787">
    <property type="entry name" value="CPSase_L_D3"/>
    <property type="match status" value="1"/>
</dbReference>
<dbReference type="SUPFAM" id="SSF56059">
    <property type="entry name" value="Glutathione synthetase ATP-binding domain-like"/>
    <property type="match status" value="2"/>
</dbReference>
<protein>
    <recommendedName>
        <fullName evidence="19">Carbamoyl phosphate synthase pyrimidine-specific large chain</fullName>
        <ecNumber evidence="15">6.3.4.16</ecNumber>
        <ecNumber evidence="4">6.3.5.5</ecNumber>
    </recommendedName>
</protein>
<comment type="caution">
    <text evidence="23">The sequence shown here is derived from an EMBL/GenBank/DDBJ whole genome shotgun (WGS) entry which is preliminary data.</text>
</comment>
<evidence type="ECO:0000256" key="6">
    <source>
        <dbReference type="ARBA" id="ARBA00022598"/>
    </source>
</evidence>
<keyword evidence="11 20" id="KW-0067">ATP-binding</keyword>
<evidence type="ECO:0000256" key="15">
    <source>
        <dbReference type="ARBA" id="ARBA00044063"/>
    </source>
</evidence>
<reference evidence="23 24" key="1">
    <citation type="journal article" date="2015" name="Nature">
        <title>rRNA introns, odd ribosomes, and small enigmatic genomes across a large radiation of phyla.</title>
        <authorList>
            <person name="Brown C.T."/>
            <person name="Hug L.A."/>
            <person name="Thomas B.C."/>
            <person name="Sharon I."/>
            <person name="Castelle C.J."/>
            <person name="Singh A."/>
            <person name="Wilkins M.J."/>
            <person name="Williams K.H."/>
            <person name="Banfield J.F."/>
        </authorList>
    </citation>
    <scope>NUCLEOTIDE SEQUENCE [LARGE SCALE GENOMIC DNA]</scope>
</reference>
<evidence type="ECO:0000256" key="9">
    <source>
        <dbReference type="ARBA" id="ARBA00022737"/>
    </source>
</evidence>
<dbReference type="GO" id="GO:0005524">
    <property type="term" value="F:ATP binding"/>
    <property type="evidence" value="ECO:0007669"/>
    <property type="project" value="UniProtKB-UniRule"/>
</dbReference>
<comment type="cofactor">
    <cofactor evidence="1">
        <name>Mn(2+)</name>
        <dbReference type="ChEBI" id="CHEBI:29035"/>
    </cofactor>
</comment>
<dbReference type="InterPro" id="IPR005479">
    <property type="entry name" value="CPAse_ATP-bd"/>
</dbReference>
<comment type="similarity">
    <text evidence="3">Belongs to the CarB family.</text>
</comment>
<dbReference type="FunFam" id="1.10.1030.10:FF:000002">
    <property type="entry name" value="Carbamoyl-phosphate synthase large chain"/>
    <property type="match status" value="1"/>
</dbReference>
<dbReference type="GO" id="GO:0004087">
    <property type="term" value="F:carbamoyl-phosphate synthase (ammonia) activity"/>
    <property type="evidence" value="ECO:0007669"/>
    <property type="project" value="UniProtKB-EC"/>
</dbReference>
<dbReference type="InterPro" id="IPR005480">
    <property type="entry name" value="CPSase_lsu_oligo"/>
</dbReference>
<dbReference type="PRINTS" id="PR00098">
    <property type="entry name" value="CPSASE"/>
</dbReference>
<evidence type="ECO:0000256" key="13">
    <source>
        <dbReference type="ARBA" id="ARBA00022975"/>
    </source>
</evidence>
<keyword evidence="14" id="KW-0464">Manganese</keyword>
<evidence type="ECO:0000256" key="1">
    <source>
        <dbReference type="ARBA" id="ARBA00001936"/>
    </source>
</evidence>
<dbReference type="Gene3D" id="3.40.50.1380">
    <property type="entry name" value="Methylglyoxal synthase-like domain"/>
    <property type="match status" value="1"/>
</dbReference>
<gene>
    <name evidence="23" type="ORF">UU14_C0020G0005</name>
</gene>